<reference evidence="5 6" key="1">
    <citation type="submission" date="2024-02" db="EMBL/GenBank/DDBJ databases">
        <title>De novo assembly and annotation of 12 fungi associated with fruit tree decline syndrome in Ontario, Canada.</title>
        <authorList>
            <person name="Sulman M."/>
            <person name="Ellouze W."/>
            <person name="Ilyukhin E."/>
        </authorList>
    </citation>
    <scope>NUCLEOTIDE SEQUENCE [LARGE SCALE GENOMIC DNA]</scope>
    <source>
        <strain evidence="5 6">M42-189</strain>
    </source>
</reference>
<comment type="caution">
    <text evidence="5">The sequence shown here is derived from an EMBL/GenBank/DDBJ whole genome shotgun (WGS) entry which is preliminary data.</text>
</comment>
<evidence type="ECO:0000259" key="4">
    <source>
        <dbReference type="SMART" id="SM00822"/>
    </source>
</evidence>
<dbReference type="Gene3D" id="3.40.50.720">
    <property type="entry name" value="NAD(P)-binding Rossmann-like Domain"/>
    <property type="match status" value="1"/>
</dbReference>
<dbReference type="SMART" id="SM00822">
    <property type="entry name" value="PKS_KR"/>
    <property type="match status" value="1"/>
</dbReference>
<sequence>MDWLSLTDTYPFISTYNQASLSGKSVLITGASRGIGLQTAIHFAKAGCSKIALAARSPLSSAKLAVEHASASSQTPPTIITLALDVSSPDQVQAAAAAVKNAFGHLDVLINNAGHLTAFQNIGESDPLAYWQTWETNIHGTYLCTRAFLPLLLDSTLKTVINITSSGAHVVMPGASAYQASKFALCRLTEFLDAEYGGKGLVAIALNPGGVKTELARAMPGYMMGYLTETVELPADTMVWLCRERRSWLGGRFVTATWDMEELEGRKEEIVEKDLLRFRMAFE</sequence>
<gene>
    <name evidence="5" type="ORF">SLS60_002499</name>
</gene>
<protein>
    <recommendedName>
        <fullName evidence="4">Ketoreductase domain-containing protein</fullName>
    </recommendedName>
</protein>
<dbReference type="Pfam" id="PF00106">
    <property type="entry name" value="adh_short"/>
    <property type="match status" value="1"/>
</dbReference>
<dbReference type="PANTHER" id="PTHR42760">
    <property type="entry name" value="SHORT-CHAIN DEHYDROGENASES/REDUCTASES FAMILY MEMBER"/>
    <property type="match status" value="1"/>
</dbReference>
<evidence type="ECO:0000313" key="5">
    <source>
        <dbReference type="EMBL" id="KAL1610828.1"/>
    </source>
</evidence>
<keyword evidence="2" id="KW-0560">Oxidoreductase</keyword>
<evidence type="ECO:0000256" key="1">
    <source>
        <dbReference type="ARBA" id="ARBA00006484"/>
    </source>
</evidence>
<dbReference type="EMBL" id="JAKJXO020000002">
    <property type="protein sequence ID" value="KAL1610828.1"/>
    <property type="molecule type" value="Genomic_DNA"/>
</dbReference>
<dbReference type="InterPro" id="IPR036291">
    <property type="entry name" value="NAD(P)-bd_dom_sf"/>
</dbReference>
<name>A0ABR3S2Z4_9PLEO</name>
<dbReference type="Proteomes" id="UP001521785">
    <property type="component" value="Unassembled WGS sequence"/>
</dbReference>
<dbReference type="PRINTS" id="PR00081">
    <property type="entry name" value="GDHRDH"/>
</dbReference>
<dbReference type="SUPFAM" id="SSF51735">
    <property type="entry name" value="NAD(P)-binding Rossmann-fold domains"/>
    <property type="match status" value="1"/>
</dbReference>
<proteinExistence type="inferred from homology"/>
<dbReference type="InterPro" id="IPR057326">
    <property type="entry name" value="KR_dom"/>
</dbReference>
<accession>A0ABR3S2Z4</accession>
<comment type="similarity">
    <text evidence="1 3">Belongs to the short-chain dehydrogenases/reductases (SDR) family.</text>
</comment>
<organism evidence="5 6">
    <name type="scientific">Paraconiothyrium brasiliense</name>
    <dbReference type="NCBI Taxonomy" id="300254"/>
    <lineage>
        <taxon>Eukaryota</taxon>
        <taxon>Fungi</taxon>
        <taxon>Dikarya</taxon>
        <taxon>Ascomycota</taxon>
        <taxon>Pezizomycotina</taxon>
        <taxon>Dothideomycetes</taxon>
        <taxon>Pleosporomycetidae</taxon>
        <taxon>Pleosporales</taxon>
        <taxon>Massarineae</taxon>
        <taxon>Didymosphaeriaceae</taxon>
        <taxon>Paraconiothyrium</taxon>
    </lineage>
</organism>
<keyword evidence="6" id="KW-1185">Reference proteome</keyword>
<feature type="domain" description="Ketoreductase" evidence="4">
    <location>
        <begin position="24"/>
        <end position="209"/>
    </location>
</feature>
<evidence type="ECO:0000256" key="2">
    <source>
        <dbReference type="ARBA" id="ARBA00023002"/>
    </source>
</evidence>
<evidence type="ECO:0000256" key="3">
    <source>
        <dbReference type="RuleBase" id="RU000363"/>
    </source>
</evidence>
<dbReference type="PANTHER" id="PTHR42760:SF37">
    <property type="entry name" value="CLAVALDEHYDE DEHYDROGENASE"/>
    <property type="match status" value="1"/>
</dbReference>
<dbReference type="CDD" id="cd05233">
    <property type="entry name" value="SDR_c"/>
    <property type="match status" value="1"/>
</dbReference>
<evidence type="ECO:0000313" key="6">
    <source>
        <dbReference type="Proteomes" id="UP001521785"/>
    </source>
</evidence>
<dbReference type="InterPro" id="IPR002347">
    <property type="entry name" value="SDR_fam"/>
</dbReference>
<dbReference type="PRINTS" id="PR00080">
    <property type="entry name" value="SDRFAMILY"/>
</dbReference>